<keyword evidence="1" id="KW-0472">Membrane</keyword>
<dbReference type="Proteomes" id="UP001282336">
    <property type="component" value="Unassembled WGS sequence"/>
</dbReference>
<dbReference type="EMBL" id="JAWXRC010000027">
    <property type="protein sequence ID" value="MDX6032538.1"/>
    <property type="molecule type" value="Genomic_DNA"/>
</dbReference>
<reference evidence="2" key="1">
    <citation type="submission" date="2023-11" db="EMBL/GenBank/DDBJ databases">
        <title>Scandinavium wanjuensis sp. nov., isolated from lettuce South Korea.</title>
        <authorList>
            <person name="Park J."/>
            <person name="Park S."/>
            <person name="Oh K.K."/>
            <person name="Cho G.S."/>
            <person name="Franz C.M.A.P."/>
        </authorList>
    </citation>
    <scope>NUCLEOTIDE SEQUENCE</scope>
    <source>
        <strain evidence="2">V105_12</strain>
    </source>
</reference>
<dbReference type="RefSeq" id="WP_319629061.1">
    <property type="nucleotide sequence ID" value="NZ_JAWXRB010000037.1"/>
</dbReference>
<proteinExistence type="predicted"/>
<keyword evidence="1" id="KW-1133">Transmembrane helix</keyword>
<name>A0AAJ2S9L4_9ENTR</name>
<organism evidence="2 3">
    <name type="scientific">Scandinavium lactucae</name>
    <dbReference type="NCBI Taxonomy" id="3095028"/>
    <lineage>
        <taxon>Bacteria</taxon>
        <taxon>Pseudomonadati</taxon>
        <taxon>Pseudomonadota</taxon>
        <taxon>Gammaproteobacteria</taxon>
        <taxon>Enterobacterales</taxon>
        <taxon>Enterobacteriaceae</taxon>
        <taxon>Scandinavium</taxon>
    </lineage>
</organism>
<gene>
    <name evidence="2" type="ORF">SIL20_13575</name>
</gene>
<protein>
    <submittedName>
        <fullName evidence="2">Uncharacterized protein</fullName>
    </submittedName>
</protein>
<sequence>MFDTKMADLRQKRWKKHLPLFVSQDARSGNPYNYYAVYLVDVDRNRYQLTGYRKRAVTLARWDYDAGCYLDEQRISVAELDAMQAEIIHYRSYGPIPFSGILSFSFNHRTRLIYLKTLLNRGKGKFVSAFFANKELKSRDRIALLNLLVNEYVQQRPSRIHAGLTLEEVIEMLYGKLWYQHIRNEEFRRKVRLLLKSLTITGDLVQNEVHYNVQPKAVATIVDFEKEEHRIKQQDKMQRNFVRLMLVITASTVLITLALLGLAGVVDLHKVWAFLSDLNPLSMLMKLV</sequence>
<comment type="caution">
    <text evidence="2">The sequence shown here is derived from an EMBL/GenBank/DDBJ whole genome shotgun (WGS) entry which is preliminary data.</text>
</comment>
<feature type="transmembrane region" description="Helical" evidence="1">
    <location>
        <begin position="241"/>
        <end position="266"/>
    </location>
</feature>
<evidence type="ECO:0000256" key="1">
    <source>
        <dbReference type="SAM" id="Phobius"/>
    </source>
</evidence>
<dbReference type="AlphaFoldDB" id="A0AAJ2S9L4"/>
<evidence type="ECO:0000313" key="2">
    <source>
        <dbReference type="EMBL" id="MDX6032538.1"/>
    </source>
</evidence>
<keyword evidence="1" id="KW-0812">Transmembrane</keyword>
<evidence type="ECO:0000313" key="3">
    <source>
        <dbReference type="Proteomes" id="UP001282336"/>
    </source>
</evidence>
<accession>A0AAJ2S9L4</accession>